<evidence type="ECO:0000256" key="1">
    <source>
        <dbReference type="ARBA" id="ARBA00022723"/>
    </source>
</evidence>
<dbReference type="Pfam" id="PF21056">
    <property type="entry name" value="ZSWIM1-3_RNaseH-like"/>
    <property type="match status" value="1"/>
</dbReference>
<dbReference type="Pfam" id="PF04434">
    <property type="entry name" value="SWIM"/>
    <property type="match status" value="1"/>
</dbReference>
<keyword evidence="3" id="KW-0862">Zinc</keyword>
<gene>
    <name evidence="7" type="ORF">CDAUBV1_LOCUS5418</name>
</gene>
<proteinExistence type="predicted"/>
<feature type="compositionally biased region" description="Low complexity" evidence="5">
    <location>
        <begin position="576"/>
        <end position="596"/>
    </location>
</feature>
<evidence type="ECO:0000256" key="2">
    <source>
        <dbReference type="ARBA" id="ARBA00022771"/>
    </source>
</evidence>
<feature type="domain" description="SWIM-type" evidence="6">
    <location>
        <begin position="388"/>
        <end position="420"/>
    </location>
</feature>
<dbReference type="AlphaFoldDB" id="A0AAV2T522"/>
<evidence type="ECO:0000256" key="3">
    <source>
        <dbReference type="ARBA" id="ARBA00022833"/>
    </source>
</evidence>
<comment type="caution">
    <text evidence="7">The sequence shown here is derived from an EMBL/GenBank/DDBJ whole genome shotgun (WGS) entry which is preliminary data.</text>
</comment>
<sequence>MRHNHPVDRSVMQVHPAFRRLSEEQRERLEPFFTENCRTDKIKSFALNTWGKHITTQDVCNMRMKYPFVGLPHSEWNELLQYFRSNGRIYVAGEVPGMDVLCFSTNGQRQLLNKYCEVIGMDVTYKTNIEGRFLCEVLVTDSLGRGRAVMFAFMTSENLEQYRHVGRALRAMLNDGKMPSTFVVDKCAASMEAIREVFPGTALVICKFHVLRAIRRKARRNESLCVWFRNAMETEKESRFNHCLNVLRRVSPRFGAYLDRCWLPIKEMWATYFMTALTYGCTTNNRVESAHRWLKHFLEHQYPLFKSAKLPWSYANKIVREHQDAVAISLQKFKQYDVDLHEQRLLDKLTAYAADLVYRSMNLVAVITAGPVCGRTVTTINRLSRVSATVDIIQWTCTCRSYAAYKLPCTHILAAAHSIFYRMDLLPLPRRWQRLYLESPSPSTSTSHAVIQHRQPVRRRSYRLHRMIDAVEQEQDPTTANKVMDAMETAGNDALSRFSGSQQPIRRPTRTTANDSPSNQWNICNLCGIRVRTRDRHLFLFCVNHHPMHMQCAERHGYSVECVVCQGDLHTPYHDASASSSANSSSTSSPSTSTSSDETVLMRIQSTSLLPFRSVDLDEESYMSYS</sequence>
<feature type="compositionally biased region" description="Polar residues" evidence="5">
    <location>
        <begin position="498"/>
        <end position="516"/>
    </location>
</feature>
<evidence type="ECO:0000256" key="5">
    <source>
        <dbReference type="SAM" id="MobiDB-lite"/>
    </source>
</evidence>
<dbReference type="Proteomes" id="UP001497525">
    <property type="component" value="Unassembled WGS sequence"/>
</dbReference>
<dbReference type="PROSITE" id="PS50966">
    <property type="entry name" value="ZF_SWIM"/>
    <property type="match status" value="1"/>
</dbReference>
<feature type="region of interest" description="Disordered" evidence="5">
    <location>
        <begin position="495"/>
        <end position="516"/>
    </location>
</feature>
<dbReference type="InterPro" id="IPR007527">
    <property type="entry name" value="Znf_SWIM"/>
</dbReference>
<protein>
    <recommendedName>
        <fullName evidence="6">SWIM-type domain-containing protein</fullName>
    </recommendedName>
</protein>
<keyword evidence="1" id="KW-0479">Metal-binding</keyword>
<name>A0AAV2T522_CALDB</name>
<dbReference type="PANTHER" id="PTHR31569:SF4">
    <property type="entry name" value="SWIM-TYPE DOMAIN-CONTAINING PROTEIN"/>
    <property type="match status" value="1"/>
</dbReference>
<accession>A0AAV2T522</accession>
<dbReference type="PANTHER" id="PTHR31569">
    <property type="entry name" value="SWIM-TYPE DOMAIN-CONTAINING PROTEIN"/>
    <property type="match status" value="1"/>
</dbReference>
<dbReference type="InterPro" id="IPR048324">
    <property type="entry name" value="ZSWIM1-3_RNaseH-like"/>
</dbReference>
<evidence type="ECO:0000313" key="8">
    <source>
        <dbReference type="Proteomes" id="UP001497525"/>
    </source>
</evidence>
<dbReference type="SMART" id="SM00575">
    <property type="entry name" value="ZnF_PMZ"/>
    <property type="match status" value="1"/>
</dbReference>
<dbReference type="InterPro" id="IPR052579">
    <property type="entry name" value="Zinc_finger_SWIM"/>
</dbReference>
<feature type="region of interest" description="Disordered" evidence="5">
    <location>
        <begin position="575"/>
        <end position="600"/>
    </location>
</feature>
<evidence type="ECO:0000259" key="6">
    <source>
        <dbReference type="PROSITE" id="PS50966"/>
    </source>
</evidence>
<evidence type="ECO:0000256" key="4">
    <source>
        <dbReference type="PROSITE-ProRule" id="PRU00325"/>
    </source>
</evidence>
<evidence type="ECO:0000313" key="7">
    <source>
        <dbReference type="EMBL" id="CAL5132578.1"/>
    </source>
</evidence>
<dbReference type="InterPro" id="IPR006564">
    <property type="entry name" value="Znf_PMZ"/>
</dbReference>
<reference evidence="7" key="1">
    <citation type="submission" date="2024-06" db="EMBL/GenBank/DDBJ databases">
        <authorList>
            <person name="Liu X."/>
            <person name="Lenzi L."/>
            <person name="Haldenby T S."/>
            <person name="Uol C."/>
        </authorList>
    </citation>
    <scope>NUCLEOTIDE SEQUENCE</scope>
</reference>
<dbReference type="EMBL" id="CAXLJL010000130">
    <property type="protein sequence ID" value="CAL5132578.1"/>
    <property type="molecule type" value="Genomic_DNA"/>
</dbReference>
<keyword evidence="2 4" id="KW-0863">Zinc-finger</keyword>
<dbReference type="GO" id="GO:0008270">
    <property type="term" value="F:zinc ion binding"/>
    <property type="evidence" value="ECO:0007669"/>
    <property type="project" value="UniProtKB-KW"/>
</dbReference>
<organism evidence="7 8">
    <name type="scientific">Calicophoron daubneyi</name>
    <name type="common">Rumen fluke</name>
    <name type="synonym">Paramphistomum daubneyi</name>
    <dbReference type="NCBI Taxonomy" id="300641"/>
    <lineage>
        <taxon>Eukaryota</taxon>
        <taxon>Metazoa</taxon>
        <taxon>Spiralia</taxon>
        <taxon>Lophotrochozoa</taxon>
        <taxon>Platyhelminthes</taxon>
        <taxon>Trematoda</taxon>
        <taxon>Digenea</taxon>
        <taxon>Plagiorchiida</taxon>
        <taxon>Pronocephalata</taxon>
        <taxon>Paramphistomoidea</taxon>
        <taxon>Paramphistomidae</taxon>
        <taxon>Calicophoron</taxon>
    </lineage>
</organism>